<reference evidence="2" key="1">
    <citation type="submission" date="2018-09" db="EMBL/GenBank/DDBJ databases">
        <title>Acidovorax cavernicola nov. sp. isolated from Gruta de las Maravillas (Aracena, Spain).</title>
        <authorList>
            <person name="Jurado V."/>
            <person name="Gutierrez-Patricio S."/>
            <person name="Gonzalez-Pimentel J.L."/>
            <person name="Miller A.Z."/>
            <person name="Laiz L."/>
            <person name="Saiz-Jimenez C."/>
        </authorList>
    </citation>
    <scope>NUCLEOTIDE SEQUENCE [LARGE SCALE GENOMIC DNA]</scope>
    <source>
        <strain evidence="2">1011MAR3C25</strain>
    </source>
</reference>
<gene>
    <name evidence="1" type="ORF">D3P04_06405</name>
</gene>
<evidence type="ECO:0000313" key="1">
    <source>
        <dbReference type="EMBL" id="RJE87360.1"/>
    </source>
</evidence>
<dbReference type="Gene3D" id="3.40.1080.10">
    <property type="entry name" value="Glutaconate Coenzyme A-transferase"/>
    <property type="match status" value="1"/>
</dbReference>
<dbReference type="PANTHER" id="PTHR43293:SF3">
    <property type="entry name" value="CHOLESTEROL RING-CLEAVING HYDROLASE IPDB SUBUNIT"/>
    <property type="match status" value="1"/>
</dbReference>
<dbReference type="GO" id="GO:0008410">
    <property type="term" value="F:CoA-transferase activity"/>
    <property type="evidence" value="ECO:0007669"/>
    <property type="project" value="InterPro"/>
</dbReference>
<dbReference type="PANTHER" id="PTHR43293">
    <property type="entry name" value="ACETATE COA-TRANSFERASE YDIF"/>
    <property type="match status" value="1"/>
</dbReference>
<dbReference type="OrthoDB" id="9813111at2"/>
<dbReference type="SUPFAM" id="SSF100950">
    <property type="entry name" value="NagB/RpiA/CoA transferase-like"/>
    <property type="match status" value="1"/>
</dbReference>
<dbReference type="RefSeq" id="WP_119747036.1">
    <property type="nucleotide sequence ID" value="NZ_QZCG01000003.1"/>
</dbReference>
<name>A0A418T2J8_9RHOB</name>
<proteinExistence type="predicted"/>
<dbReference type="InterPro" id="IPR037171">
    <property type="entry name" value="NagB/RpiA_transferase-like"/>
</dbReference>
<comment type="caution">
    <text evidence="1">The sequence shown here is derived from an EMBL/GenBank/DDBJ whole genome shotgun (WGS) entry which is preliminary data.</text>
</comment>
<accession>A0A418T2J8</accession>
<evidence type="ECO:0000313" key="2">
    <source>
        <dbReference type="Proteomes" id="UP000284202"/>
    </source>
</evidence>
<protein>
    <submittedName>
        <fullName evidence="1">CoA synthetase</fullName>
    </submittedName>
</protein>
<dbReference type="Proteomes" id="UP000284202">
    <property type="component" value="Unassembled WGS sequence"/>
</dbReference>
<dbReference type="Pfam" id="PF01144">
    <property type="entry name" value="CoA_trans"/>
    <property type="match status" value="1"/>
</dbReference>
<sequence length="255" mass="27297">MSVALPREILICTIARLLDGVRSVAVGASSPIPAAGAMLRRAMDEGQRRVRLSILGSVEHNFFTNGSVELFDSAGQGRLDAFFLGGGQIDGQANVNLVGTGEYPQSDVRWPGSFGSAYLYFTVPRVILFREEHSPRVFVDKVDFISAPGVSPPGVYRPGGPVALLTGKGLFSFDRTRPGFRLESIHPGHDLDEIEAATGFGFDHTGAPPTTIPPDAAALSLLRGRVLDELEETYPAFAADWRRDLAGATAKEVSA</sequence>
<dbReference type="SMART" id="SM00882">
    <property type="entry name" value="CoA_trans"/>
    <property type="match status" value="1"/>
</dbReference>
<dbReference type="EMBL" id="QZCG01000003">
    <property type="protein sequence ID" value="RJE87360.1"/>
    <property type="molecule type" value="Genomic_DNA"/>
</dbReference>
<dbReference type="AlphaFoldDB" id="A0A418T2J8"/>
<dbReference type="InterPro" id="IPR004165">
    <property type="entry name" value="CoA_trans_fam_I"/>
</dbReference>
<keyword evidence="2" id="KW-1185">Reference proteome</keyword>
<organism evidence="1 2">
    <name type="scientific">Paracoccus onubensis</name>
    <dbReference type="NCBI Taxonomy" id="1675788"/>
    <lineage>
        <taxon>Bacteria</taxon>
        <taxon>Pseudomonadati</taxon>
        <taxon>Pseudomonadota</taxon>
        <taxon>Alphaproteobacteria</taxon>
        <taxon>Rhodobacterales</taxon>
        <taxon>Paracoccaceae</taxon>
        <taxon>Paracoccus</taxon>
    </lineage>
</organism>